<dbReference type="eggNOG" id="KOG4708">
    <property type="taxonomic scope" value="Eukaryota"/>
</dbReference>
<comment type="subcellular location">
    <subcellularLocation>
        <location evidence="1">Mitochondrion</location>
    </subcellularLocation>
</comment>
<evidence type="ECO:0000256" key="4">
    <source>
        <dbReference type="ARBA" id="ARBA00023128"/>
    </source>
</evidence>
<dbReference type="GO" id="GO:0070181">
    <property type="term" value="F:small ribosomal subunit rRNA binding"/>
    <property type="evidence" value="ECO:0007669"/>
    <property type="project" value="TreeGrafter"/>
</dbReference>
<dbReference type="NCBIfam" id="TIGR00166">
    <property type="entry name" value="S6"/>
    <property type="match status" value="1"/>
</dbReference>
<dbReference type="Gene3D" id="3.30.70.60">
    <property type="match status" value="1"/>
</dbReference>
<accession>G8JPB6</accession>
<dbReference type="InParanoid" id="G8JPB6"/>
<reference evidence="9" key="1">
    <citation type="journal article" date="2012" name="G3 (Bethesda)">
        <title>Pichia sorbitophila, an interspecies yeast hybrid reveals early steps of genome resolution following polyploidization.</title>
        <authorList>
            <person name="Leh Louis V."/>
            <person name="Despons L."/>
            <person name="Friedrich A."/>
            <person name="Martin T."/>
            <person name="Durrens P."/>
            <person name="Casaregola S."/>
            <person name="Neuveglise C."/>
            <person name="Fairhead C."/>
            <person name="Marck C."/>
            <person name="Cruz J.A."/>
            <person name="Straub M.L."/>
            <person name="Kugler V."/>
            <person name="Sacerdot C."/>
            <person name="Uzunov Z."/>
            <person name="Thierry A."/>
            <person name="Weiss S."/>
            <person name="Bleykasten C."/>
            <person name="De Montigny J."/>
            <person name="Jacques N."/>
            <person name="Jung P."/>
            <person name="Lemaire M."/>
            <person name="Mallet S."/>
            <person name="Morel G."/>
            <person name="Richard G.F."/>
            <person name="Sarkar A."/>
            <person name="Savel G."/>
            <person name="Schacherer J."/>
            <person name="Seret M.L."/>
            <person name="Talla E."/>
            <person name="Samson G."/>
            <person name="Jubin C."/>
            <person name="Poulain J."/>
            <person name="Vacherie B."/>
            <person name="Barbe V."/>
            <person name="Pelletier E."/>
            <person name="Sherman D.J."/>
            <person name="Westhof E."/>
            <person name="Weissenbach J."/>
            <person name="Baret P.V."/>
            <person name="Wincker P."/>
            <person name="Gaillardin C."/>
            <person name="Dujon B."/>
            <person name="Souciet J.L."/>
        </authorList>
    </citation>
    <scope>NUCLEOTIDE SEQUENCE [LARGE SCALE GENOMIC DNA]</scope>
    <source>
        <strain evidence="9">CBS 270.75 / DBVPG 7215 / KCTC 17166 / NRRL Y-17582</strain>
    </source>
</reference>
<dbReference type="SUPFAM" id="SSF54995">
    <property type="entry name" value="Ribosomal protein S6"/>
    <property type="match status" value="1"/>
</dbReference>
<dbReference type="GO" id="GO:0006412">
    <property type="term" value="P:translation"/>
    <property type="evidence" value="ECO:0007669"/>
    <property type="project" value="InterPro"/>
</dbReference>
<dbReference type="GeneID" id="11470669"/>
<dbReference type="InterPro" id="IPR014717">
    <property type="entry name" value="Transl_elong_EF1B/ribsomal_bS6"/>
</dbReference>
<dbReference type="Pfam" id="PF01250">
    <property type="entry name" value="Ribosomal_S6"/>
    <property type="match status" value="1"/>
</dbReference>
<gene>
    <name evidence="8" type="ordered locus">Ecym_2445</name>
</gene>
<dbReference type="AlphaFoldDB" id="G8JPB6"/>
<comment type="function">
    <text evidence="7">Component of the mitochondrial ribosome (mitoribosome), a dedicated translation machinery responsible for the synthesis of mitochondrial genome-encoded proteins, including at least some of the essential transmembrane subunits of the mitochondrial respiratory chain. The mitoribosomes are attached to the mitochondrial inner membrane and translation products are cotranslationally integrated into the membrane.</text>
</comment>
<keyword evidence="5" id="KW-0687">Ribonucleoprotein</keyword>
<protein>
    <recommendedName>
        <fullName evidence="6">Small ribosomal subunit protein bS6m</fullName>
    </recommendedName>
</protein>
<organism evidence="8 9">
    <name type="scientific">Eremothecium cymbalariae (strain CBS 270.75 / DBVPG 7215 / KCTC 17166 / NRRL Y-17582)</name>
    <name type="common">Yeast</name>
    <dbReference type="NCBI Taxonomy" id="931890"/>
    <lineage>
        <taxon>Eukaryota</taxon>
        <taxon>Fungi</taxon>
        <taxon>Dikarya</taxon>
        <taxon>Ascomycota</taxon>
        <taxon>Saccharomycotina</taxon>
        <taxon>Saccharomycetes</taxon>
        <taxon>Saccharomycetales</taxon>
        <taxon>Saccharomycetaceae</taxon>
        <taxon>Eremothecium</taxon>
    </lineage>
</organism>
<evidence type="ECO:0000256" key="6">
    <source>
        <dbReference type="ARBA" id="ARBA00035170"/>
    </source>
</evidence>
<dbReference type="InterPro" id="IPR035980">
    <property type="entry name" value="Ribosomal_bS6_sf"/>
</dbReference>
<dbReference type="OMA" id="HQIGDYW"/>
<dbReference type="RefSeq" id="XP_003644991.1">
    <property type="nucleotide sequence ID" value="XM_003644943.1"/>
</dbReference>
<dbReference type="InterPro" id="IPR000529">
    <property type="entry name" value="Ribosomal_bS6"/>
</dbReference>
<evidence type="ECO:0000313" key="9">
    <source>
        <dbReference type="Proteomes" id="UP000006790"/>
    </source>
</evidence>
<dbReference type="PANTHER" id="PTHR21011:SF1">
    <property type="entry name" value="SMALL RIBOSOMAL SUBUNIT PROTEIN BS6M"/>
    <property type="match status" value="1"/>
</dbReference>
<sequence length="131" mass="14874">MLYELISVVRIKNPLVPNKDAKDLATTIGKLIINNRGVVRRIIPMGSKLLPNIYKKDQERHFKGYHFLMLFDASAPVQSEVLRTLKSDPRVIRSSIIKVDDKKHLDVASSIERANGYGSILDTVNSEQSWE</sequence>
<dbReference type="STRING" id="931890.G8JPB6"/>
<dbReference type="FunFam" id="3.30.70.60:FF:000007">
    <property type="entry name" value="37S ribosomal protein Mrp17"/>
    <property type="match status" value="1"/>
</dbReference>
<comment type="similarity">
    <text evidence="2">Belongs to the bacterial ribosomal protein bS6 family.</text>
</comment>
<dbReference type="PANTHER" id="PTHR21011">
    <property type="entry name" value="MITOCHONDRIAL 28S RIBOSOMAL PROTEIN S6"/>
    <property type="match status" value="1"/>
</dbReference>
<name>G8JPB6_ERECY</name>
<evidence type="ECO:0000256" key="5">
    <source>
        <dbReference type="ARBA" id="ARBA00023274"/>
    </source>
</evidence>
<dbReference type="CDD" id="cd15465">
    <property type="entry name" value="bS6_mito"/>
    <property type="match status" value="1"/>
</dbReference>
<dbReference type="GO" id="GO:0003735">
    <property type="term" value="F:structural constituent of ribosome"/>
    <property type="evidence" value="ECO:0007669"/>
    <property type="project" value="EnsemblFungi"/>
</dbReference>
<keyword evidence="9" id="KW-1185">Reference proteome</keyword>
<keyword evidence="4" id="KW-0496">Mitochondrion</keyword>
<dbReference type="OrthoDB" id="10259681at2759"/>
<keyword evidence="3" id="KW-0689">Ribosomal protein</keyword>
<proteinExistence type="inferred from homology"/>
<evidence type="ECO:0000256" key="3">
    <source>
        <dbReference type="ARBA" id="ARBA00022980"/>
    </source>
</evidence>
<dbReference type="EMBL" id="CP002498">
    <property type="protein sequence ID" value="AET38174.1"/>
    <property type="molecule type" value="Genomic_DNA"/>
</dbReference>
<dbReference type="HOGENOM" id="CLU_126331_3_0_1"/>
<evidence type="ECO:0000256" key="2">
    <source>
        <dbReference type="ARBA" id="ARBA00009512"/>
    </source>
</evidence>
<dbReference type="FunCoup" id="G8JPB6">
    <property type="interactions" value="262"/>
</dbReference>
<evidence type="ECO:0000256" key="1">
    <source>
        <dbReference type="ARBA" id="ARBA00004173"/>
    </source>
</evidence>
<dbReference type="KEGG" id="erc:Ecym_2445"/>
<evidence type="ECO:0000313" key="8">
    <source>
        <dbReference type="EMBL" id="AET38174.1"/>
    </source>
</evidence>
<dbReference type="Proteomes" id="UP000006790">
    <property type="component" value="Chromosome 2"/>
</dbReference>
<dbReference type="GO" id="GO:0005763">
    <property type="term" value="C:mitochondrial small ribosomal subunit"/>
    <property type="evidence" value="ECO:0007669"/>
    <property type="project" value="EnsemblFungi"/>
</dbReference>
<evidence type="ECO:0000256" key="7">
    <source>
        <dbReference type="ARBA" id="ARBA00037226"/>
    </source>
</evidence>